<organism evidence="2 3">
    <name type="scientific">Arboricoccus pini</name>
    <dbReference type="NCBI Taxonomy" id="1963835"/>
    <lineage>
        <taxon>Bacteria</taxon>
        <taxon>Pseudomonadati</taxon>
        <taxon>Pseudomonadota</taxon>
        <taxon>Alphaproteobacteria</taxon>
        <taxon>Geminicoccales</taxon>
        <taxon>Geminicoccaceae</taxon>
        <taxon>Arboricoccus</taxon>
    </lineage>
</organism>
<name>A0A212QNE3_9PROT</name>
<dbReference type="EMBL" id="FYEH01000002">
    <property type="protein sequence ID" value="SNB60751.1"/>
    <property type="molecule type" value="Genomic_DNA"/>
</dbReference>
<gene>
    <name evidence="2" type="ORF">SAMN07250955_10246</name>
</gene>
<accession>A0A212QNE3</accession>
<evidence type="ECO:0000313" key="2">
    <source>
        <dbReference type="EMBL" id="SNB60751.1"/>
    </source>
</evidence>
<protein>
    <submittedName>
        <fullName evidence="2">Putative signal transducing protein</fullName>
    </submittedName>
</protein>
<dbReference type="Proteomes" id="UP000197065">
    <property type="component" value="Unassembled WGS sequence"/>
</dbReference>
<evidence type="ECO:0000259" key="1">
    <source>
        <dbReference type="Pfam" id="PF09413"/>
    </source>
</evidence>
<dbReference type="Gene3D" id="3.30.70.790">
    <property type="entry name" value="UreE, C-terminal domain"/>
    <property type="match status" value="1"/>
</dbReference>
<dbReference type="RefSeq" id="WP_088559933.1">
    <property type="nucleotide sequence ID" value="NZ_FYEH01000002.1"/>
</dbReference>
<keyword evidence="3" id="KW-1185">Reference proteome</keyword>
<dbReference type="SUPFAM" id="SSF54913">
    <property type="entry name" value="GlnB-like"/>
    <property type="match status" value="1"/>
</dbReference>
<sequence>MLESLNSKDPVQILLIMAMLEKAGIDATLIDAHIRVLAGSLGISPRHVLVSADDLSRVQEVLAFMARCDP</sequence>
<dbReference type="AlphaFoldDB" id="A0A212QNE3"/>
<dbReference type="InterPro" id="IPR018551">
    <property type="entry name" value="DUF2007"/>
</dbReference>
<reference evidence="2 3" key="1">
    <citation type="submission" date="2017-06" db="EMBL/GenBank/DDBJ databases">
        <authorList>
            <person name="Kim H.J."/>
            <person name="Triplett B.A."/>
        </authorList>
    </citation>
    <scope>NUCLEOTIDE SEQUENCE [LARGE SCALE GENOMIC DNA]</scope>
    <source>
        <strain evidence="2 3">B29T1</strain>
    </source>
</reference>
<dbReference type="InterPro" id="IPR011322">
    <property type="entry name" value="N-reg_PII-like_a/b"/>
</dbReference>
<evidence type="ECO:0000313" key="3">
    <source>
        <dbReference type="Proteomes" id="UP000197065"/>
    </source>
</evidence>
<dbReference type="Pfam" id="PF09413">
    <property type="entry name" value="DUF2007"/>
    <property type="match status" value="1"/>
</dbReference>
<feature type="domain" description="DUF2007" evidence="1">
    <location>
        <begin position="1"/>
        <end position="63"/>
    </location>
</feature>
<proteinExistence type="predicted"/>